<sequence length="626" mass="72960">MSLEIDKILKNGMVSSDDPSDKFMQLREKVCAIETDIQAHSVTIDRVRSDHSYVNEEIRGMRSEFFEGVEMLERVVHSVILEAGGELSDYASDLRDESKANSADLRLLHDNVQSIRKELRELKRDTHSRDSHAKSIRASEFEFPIEKLRSNVLSQLSAYDGEIQGTFSKFKAMIKTIQHEAQIQSAVIAERKMELEELYDMFSEYKEKDSSERITSSMIRGDMQAMVQQYVSELDSSRRRIDDVERSFSEGSRVIDMLRKKQLTMHQELSKNTSKLASIHEKHQRVARTLSQEKHELGKLLKEGGMRVEMFEREARETVAMKFVQMEEELEMTRDECRKKKQLTMHQELSKNTSKLASIHEKHQRVARTLSQEKHELGKLLKEGGMRVEMFEREARETVAMKFVQMEEELEMTRDECRKSIMQEQTLRMEAEGERDKLRQRVAELEKEVASARAEEATQAENKKLKSMVTMTTKSMEEMQSKYKGEVADLRKDILVLTSKLEKAVQRVLFLRKEINQSRERGIDESIELRKEQLSVIKQNKIMLGKAMFAQKELSSLTETYKKLTRDKDRLVMELREEKGYSRMLNAQLTRLKGEIRIKEAMDGAARQRAQAEEVEMDMIRESRIG</sequence>
<reference evidence="2" key="1">
    <citation type="submission" date="2022-03" db="EMBL/GenBank/DDBJ databases">
        <title>Draft genome sequence of Aduncisulcus paluster, a free-living microaerophilic Fornicata.</title>
        <authorList>
            <person name="Yuyama I."/>
            <person name="Kume K."/>
            <person name="Tamura T."/>
            <person name="Inagaki Y."/>
            <person name="Hashimoto T."/>
        </authorList>
    </citation>
    <scope>NUCLEOTIDE SEQUENCE</scope>
    <source>
        <strain evidence="2">NY0171</strain>
    </source>
</reference>
<proteinExistence type="predicted"/>
<feature type="coiled-coil region" evidence="1">
    <location>
        <begin position="421"/>
        <end position="462"/>
    </location>
</feature>
<organism evidence="2 3">
    <name type="scientific">Aduncisulcus paluster</name>
    <dbReference type="NCBI Taxonomy" id="2918883"/>
    <lineage>
        <taxon>Eukaryota</taxon>
        <taxon>Metamonada</taxon>
        <taxon>Carpediemonas-like organisms</taxon>
        <taxon>Aduncisulcus</taxon>
    </lineage>
</organism>
<gene>
    <name evidence="2" type="ORF">ADUPG1_000033</name>
</gene>
<dbReference type="EMBL" id="BQXS01000012">
    <property type="protein sequence ID" value="GKT27417.1"/>
    <property type="molecule type" value="Genomic_DNA"/>
</dbReference>
<accession>A0ABQ5K653</accession>
<evidence type="ECO:0000256" key="1">
    <source>
        <dbReference type="SAM" id="Coils"/>
    </source>
</evidence>
<protein>
    <submittedName>
        <fullName evidence="2">Uncharacterized protein</fullName>
    </submittedName>
</protein>
<evidence type="ECO:0000313" key="3">
    <source>
        <dbReference type="Proteomes" id="UP001057375"/>
    </source>
</evidence>
<evidence type="ECO:0000313" key="2">
    <source>
        <dbReference type="EMBL" id="GKT27417.1"/>
    </source>
</evidence>
<keyword evidence="3" id="KW-1185">Reference proteome</keyword>
<comment type="caution">
    <text evidence="2">The sequence shown here is derived from an EMBL/GenBank/DDBJ whole genome shotgun (WGS) entry which is preliminary data.</text>
</comment>
<feature type="coiled-coil region" evidence="1">
    <location>
        <begin position="547"/>
        <end position="574"/>
    </location>
</feature>
<name>A0ABQ5K653_9EUKA</name>
<keyword evidence="1" id="KW-0175">Coiled coil</keyword>
<feature type="coiled-coil region" evidence="1">
    <location>
        <begin position="487"/>
        <end position="521"/>
    </location>
</feature>
<dbReference type="Proteomes" id="UP001057375">
    <property type="component" value="Unassembled WGS sequence"/>
</dbReference>